<comment type="pathway">
    <text evidence="1">Cofactor biosynthesis; thiamine diphosphate biosynthesis.</text>
</comment>
<dbReference type="Pfam" id="PF02581">
    <property type="entry name" value="TMP-TENI"/>
    <property type="match status" value="1"/>
</dbReference>
<dbReference type="PANTHER" id="PTHR20857:SF15">
    <property type="entry name" value="THIAMINE-PHOSPHATE SYNTHASE"/>
    <property type="match status" value="1"/>
</dbReference>
<dbReference type="GO" id="GO:0009228">
    <property type="term" value="P:thiamine biosynthetic process"/>
    <property type="evidence" value="ECO:0007669"/>
    <property type="project" value="UniProtKB-KW"/>
</dbReference>
<organism evidence="4 5">
    <name type="scientific">[Clostridium] cellulosi</name>
    <dbReference type="NCBI Taxonomy" id="29343"/>
    <lineage>
        <taxon>Bacteria</taxon>
        <taxon>Bacillati</taxon>
        <taxon>Bacillota</taxon>
        <taxon>Clostridia</taxon>
        <taxon>Eubacteriales</taxon>
        <taxon>Oscillospiraceae</taxon>
        <taxon>Oscillospiraceae incertae sedis</taxon>
    </lineage>
</organism>
<dbReference type="GO" id="GO:0004789">
    <property type="term" value="F:thiamine-phosphate diphosphorylase activity"/>
    <property type="evidence" value="ECO:0007669"/>
    <property type="project" value="TreeGrafter"/>
</dbReference>
<evidence type="ECO:0000256" key="1">
    <source>
        <dbReference type="ARBA" id="ARBA00004948"/>
    </source>
</evidence>
<evidence type="ECO:0000256" key="2">
    <source>
        <dbReference type="ARBA" id="ARBA00022977"/>
    </source>
</evidence>
<evidence type="ECO:0000259" key="3">
    <source>
        <dbReference type="Pfam" id="PF02581"/>
    </source>
</evidence>
<dbReference type="AlphaFoldDB" id="A0A078KTS1"/>
<dbReference type="Proteomes" id="UP000032431">
    <property type="component" value="Chromosome I"/>
</dbReference>
<dbReference type="PANTHER" id="PTHR20857">
    <property type="entry name" value="THIAMINE-PHOSPHATE PYROPHOSPHORYLASE"/>
    <property type="match status" value="1"/>
</dbReference>
<dbReference type="Gene3D" id="3.20.20.70">
    <property type="entry name" value="Aldolase class I"/>
    <property type="match status" value="1"/>
</dbReference>
<feature type="domain" description="Thiamine phosphate synthase/TenI" evidence="3">
    <location>
        <begin position="5"/>
        <end position="181"/>
    </location>
</feature>
<dbReference type="STRING" id="29343.CCDG5_1405"/>
<dbReference type="KEGG" id="ccel:CCDG5_1405"/>
<dbReference type="SUPFAM" id="SSF51391">
    <property type="entry name" value="Thiamin phosphate synthase"/>
    <property type="match status" value="1"/>
</dbReference>
<dbReference type="InterPro" id="IPR013785">
    <property type="entry name" value="Aldolase_TIM"/>
</dbReference>
<dbReference type="InterPro" id="IPR036206">
    <property type="entry name" value="ThiamineP_synth_sf"/>
</dbReference>
<dbReference type="GO" id="GO:0005737">
    <property type="term" value="C:cytoplasm"/>
    <property type="evidence" value="ECO:0007669"/>
    <property type="project" value="TreeGrafter"/>
</dbReference>
<protein>
    <recommendedName>
        <fullName evidence="3">Thiamine phosphate synthase/TenI domain-containing protein</fullName>
    </recommendedName>
</protein>
<reference evidence="5" key="1">
    <citation type="submission" date="2014-07" db="EMBL/GenBank/DDBJ databases">
        <authorList>
            <person name="Wibberg D."/>
        </authorList>
    </citation>
    <scope>NUCLEOTIDE SEQUENCE [LARGE SCALE GENOMIC DNA]</scope>
    <source>
        <strain evidence="5">DG5</strain>
    </source>
</reference>
<dbReference type="InterPro" id="IPR022998">
    <property type="entry name" value="ThiamineP_synth_TenI"/>
</dbReference>
<dbReference type="HOGENOM" id="CLU_018272_3_4_9"/>
<gene>
    <name evidence="4" type="ORF">CCDG5_1405</name>
</gene>
<proteinExistence type="predicted"/>
<accession>A0A078KTS1</accession>
<keyword evidence="5" id="KW-1185">Reference proteome</keyword>
<sequence length="210" mass="23127">MSNIICVTNRRLCRTNFLYQIEKIAEAGPMAIILREKDLSREEYRNLAKSVLSICKKYETPCIIHSFVNVAKELHVNALHLPLSILRTLPNEEKGAFKILGASCHSVEEAQAAEALGCTYITAGHIFDTDCKKGLPGRGLEFLKRVCNSVSIPVYAIGGITQQNLSEVMASGAAGACVMSAAMLAKDPRTYILNLKCQNHLQSEFNLDRV</sequence>
<dbReference type="CDD" id="cd00564">
    <property type="entry name" value="TMP_TenI"/>
    <property type="match status" value="1"/>
</dbReference>
<evidence type="ECO:0000313" key="4">
    <source>
        <dbReference type="EMBL" id="CDZ24519.1"/>
    </source>
</evidence>
<name>A0A078KTS1_9FIRM</name>
<dbReference type="OrthoDB" id="9815348at2"/>
<evidence type="ECO:0000313" key="5">
    <source>
        <dbReference type="Proteomes" id="UP000032431"/>
    </source>
</evidence>
<dbReference type="EMBL" id="LM995447">
    <property type="protein sequence ID" value="CDZ24519.1"/>
    <property type="molecule type" value="Genomic_DNA"/>
</dbReference>
<dbReference type="PATRIC" id="fig|29343.3.peg.1481"/>
<keyword evidence="2" id="KW-0784">Thiamine biosynthesis</keyword>